<dbReference type="EMBL" id="OC988959">
    <property type="protein sequence ID" value="CAG4645614.1"/>
    <property type="molecule type" value="Genomic_DNA"/>
</dbReference>
<dbReference type="Pfam" id="PF10269">
    <property type="entry name" value="Tmemb_185A"/>
    <property type="match status" value="1"/>
</dbReference>
<dbReference type="InterPro" id="IPR019396">
    <property type="entry name" value="TM_Fragile-X-F-assoc"/>
</dbReference>
<reference evidence="2" key="1">
    <citation type="submission" date="2021-04" db="EMBL/GenBank/DDBJ databases">
        <authorList>
            <person name="Cornetti L."/>
        </authorList>
    </citation>
    <scope>NUCLEOTIDE SEQUENCE</scope>
</reference>
<feature type="transmembrane region" description="Helical" evidence="1">
    <location>
        <begin position="38"/>
        <end position="66"/>
    </location>
</feature>
<feature type="transmembrane region" description="Helical" evidence="1">
    <location>
        <begin position="15"/>
        <end position="32"/>
    </location>
</feature>
<gene>
    <name evidence="2" type="primary">EOG090X087A</name>
</gene>
<feature type="transmembrane region" description="Helical" evidence="1">
    <location>
        <begin position="172"/>
        <end position="197"/>
    </location>
</feature>
<keyword evidence="1" id="KW-0472">Membrane</keyword>
<sequence>MQFQTLLQDFNPGKCVVYTCLFGFIVLLSLRLDGMITWSYWIVFAPLWFWKGVTILAAVIGSYSWWRRPPSRVDLESYIHYKAMLLSVALHLLLLLFELLACDKLESGRHMWILVFLPLLFLSIVSVAVCIWSVKYERPSEAELFAAVNLLQFIFLALRLDGYISWRWEVVFIPLWITLCLALVGVLYAVVLAAILLRAPEITGDQRRSSAQAALGYSFLVVPGLVSQVLLTNKLDGDVDISFFIVCTPILISMATMVFRSFNSRGGNLWWCGMQKDFCQFLLTIVPPLREYGNISYRRQSEDSSASDHEIPPLKRQTWVKKPDTKTVVPALIIDVPD</sequence>
<keyword evidence="1" id="KW-1133">Transmembrane helix</keyword>
<accession>A0A9N6WVW0</accession>
<dbReference type="PANTHER" id="PTHR13568:SF6">
    <property type="entry name" value="TRANSMEMBRANE PROTEIN 185A"/>
    <property type="match status" value="1"/>
</dbReference>
<feature type="transmembrane region" description="Helical" evidence="1">
    <location>
        <begin position="144"/>
        <end position="166"/>
    </location>
</feature>
<name>A0A9N6WVW0_9CRUS</name>
<dbReference type="AlphaFoldDB" id="A0A9N6WVW0"/>
<feature type="transmembrane region" description="Helical" evidence="1">
    <location>
        <begin position="209"/>
        <end position="229"/>
    </location>
</feature>
<feature type="transmembrane region" description="Helical" evidence="1">
    <location>
        <begin position="112"/>
        <end position="132"/>
    </location>
</feature>
<keyword evidence="1" id="KW-0812">Transmembrane</keyword>
<dbReference type="PANTHER" id="PTHR13568">
    <property type="entry name" value="FAM11A, B PROTEIN"/>
    <property type="match status" value="1"/>
</dbReference>
<proteinExistence type="predicted"/>
<evidence type="ECO:0000256" key="1">
    <source>
        <dbReference type="SAM" id="Phobius"/>
    </source>
</evidence>
<feature type="transmembrane region" description="Helical" evidence="1">
    <location>
        <begin position="241"/>
        <end position="259"/>
    </location>
</feature>
<organism evidence="2">
    <name type="scientific">Lynceus sp. MCZ IZ 141354</name>
    <dbReference type="NCBI Taxonomy" id="1930659"/>
    <lineage>
        <taxon>Eukaryota</taxon>
        <taxon>Metazoa</taxon>
        <taxon>Ecdysozoa</taxon>
        <taxon>Arthropoda</taxon>
        <taxon>Crustacea</taxon>
        <taxon>Branchiopoda</taxon>
        <taxon>Diplostraca</taxon>
        <taxon>Laevicaudata</taxon>
        <taxon>Lynceidae</taxon>
        <taxon>Lynceus</taxon>
    </lineage>
</organism>
<feature type="transmembrane region" description="Helical" evidence="1">
    <location>
        <begin position="78"/>
        <end position="100"/>
    </location>
</feature>
<evidence type="ECO:0000313" key="2">
    <source>
        <dbReference type="EMBL" id="CAG4645614.1"/>
    </source>
</evidence>
<protein>
    <submittedName>
        <fullName evidence="2">EOG090X087A</fullName>
    </submittedName>
</protein>